<evidence type="ECO:0000313" key="1">
    <source>
        <dbReference type="EMBL" id="KAH0912617.1"/>
    </source>
</evidence>
<dbReference type="Proteomes" id="UP000824890">
    <property type="component" value="Unassembled WGS sequence"/>
</dbReference>
<protein>
    <submittedName>
        <fullName evidence="1">Uncharacterized protein</fullName>
    </submittedName>
</protein>
<sequence>MEHWRGVTITYSHTDETWSPARRRRRPQD</sequence>
<keyword evidence="2" id="KW-1185">Reference proteome</keyword>
<accession>A0ABQ8C6A7</accession>
<dbReference type="EMBL" id="JAGKQM010000009">
    <property type="protein sequence ID" value="KAH0912617.1"/>
    <property type="molecule type" value="Genomic_DNA"/>
</dbReference>
<reference evidence="1 2" key="1">
    <citation type="submission" date="2021-05" db="EMBL/GenBank/DDBJ databases">
        <title>Genome Assembly of Synthetic Allotetraploid Brassica napus Reveals Homoeologous Exchanges between Subgenomes.</title>
        <authorList>
            <person name="Davis J.T."/>
        </authorList>
    </citation>
    <scope>NUCLEOTIDE SEQUENCE [LARGE SCALE GENOMIC DNA]</scope>
    <source>
        <strain evidence="2">cv. Da-Ae</strain>
        <tissue evidence="1">Seedling</tissue>
    </source>
</reference>
<proteinExistence type="predicted"/>
<organism evidence="1 2">
    <name type="scientific">Brassica napus</name>
    <name type="common">Rape</name>
    <dbReference type="NCBI Taxonomy" id="3708"/>
    <lineage>
        <taxon>Eukaryota</taxon>
        <taxon>Viridiplantae</taxon>
        <taxon>Streptophyta</taxon>
        <taxon>Embryophyta</taxon>
        <taxon>Tracheophyta</taxon>
        <taxon>Spermatophyta</taxon>
        <taxon>Magnoliopsida</taxon>
        <taxon>eudicotyledons</taxon>
        <taxon>Gunneridae</taxon>
        <taxon>Pentapetalae</taxon>
        <taxon>rosids</taxon>
        <taxon>malvids</taxon>
        <taxon>Brassicales</taxon>
        <taxon>Brassicaceae</taxon>
        <taxon>Brassiceae</taxon>
        <taxon>Brassica</taxon>
    </lineage>
</organism>
<gene>
    <name evidence="1" type="ORF">HID58_035938</name>
</gene>
<evidence type="ECO:0000313" key="2">
    <source>
        <dbReference type="Proteomes" id="UP000824890"/>
    </source>
</evidence>
<name>A0ABQ8C6A7_BRANA</name>
<comment type="caution">
    <text evidence="1">The sequence shown here is derived from an EMBL/GenBank/DDBJ whole genome shotgun (WGS) entry which is preliminary data.</text>
</comment>